<dbReference type="SUPFAM" id="SSF52518">
    <property type="entry name" value="Thiamin diphosphate-binding fold (THDP-binding)"/>
    <property type="match status" value="1"/>
</dbReference>
<dbReference type="GO" id="GO:0016874">
    <property type="term" value="F:ligase activity"/>
    <property type="evidence" value="ECO:0007669"/>
    <property type="project" value="UniProtKB-KW"/>
</dbReference>
<dbReference type="EMBL" id="AZMM01012592">
    <property type="protein sequence ID" value="ETJ32964.1"/>
    <property type="molecule type" value="Genomic_DNA"/>
</dbReference>
<accession>W1XVP8</accession>
<keyword evidence="2" id="KW-0436">Ligase</keyword>
<name>W1XVP8_9ZZZZ</name>
<dbReference type="Pfam" id="PF02775">
    <property type="entry name" value="TPP_enzyme_C"/>
    <property type="match status" value="1"/>
</dbReference>
<feature type="non-terminal residue" evidence="2">
    <location>
        <position position="68"/>
    </location>
</feature>
<organism evidence="2">
    <name type="scientific">human gut metagenome</name>
    <dbReference type="NCBI Taxonomy" id="408170"/>
    <lineage>
        <taxon>unclassified sequences</taxon>
        <taxon>metagenomes</taxon>
        <taxon>organismal metagenomes</taxon>
    </lineage>
</organism>
<dbReference type="InterPro" id="IPR029061">
    <property type="entry name" value="THDP-binding"/>
</dbReference>
<gene>
    <name evidence="2" type="ORF">Q604_UNBC12592G0001</name>
</gene>
<proteinExistence type="predicted"/>
<dbReference type="InterPro" id="IPR011766">
    <property type="entry name" value="TPP_enzyme_TPP-bd"/>
</dbReference>
<evidence type="ECO:0000313" key="2">
    <source>
        <dbReference type="EMBL" id="ETJ32964.1"/>
    </source>
</evidence>
<feature type="non-terminal residue" evidence="2">
    <location>
        <position position="1"/>
    </location>
</feature>
<dbReference type="Gene3D" id="3.40.50.970">
    <property type="match status" value="1"/>
</dbReference>
<protein>
    <submittedName>
        <fullName evidence="2">Glyoxylate carboligase</fullName>
    </submittedName>
</protein>
<dbReference type="GO" id="GO:0030976">
    <property type="term" value="F:thiamine pyrophosphate binding"/>
    <property type="evidence" value="ECO:0007669"/>
    <property type="project" value="InterPro"/>
</dbReference>
<feature type="domain" description="Thiamine pyrophosphate enzyme TPP-binding" evidence="1">
    <location>
        <begin position="31"/>
        <end position="68"/>
    </location>
</feature>
<evidence type="ECO:0000259" key="1">
    <source>
        <dbReference type="Pfam" id="PF02775"/>
    </source>
</evidence>
<dbReference type="AlphaFoldDB" id="W1XVP8"/>
<sequence length="68" mass="7570">THFDNVPVKPQRVYEEMNKAFGRDVCYVTTIGLSQIAAAQMLHVFKDRHWINCGQAGPLGWTIPAALG</sequence>
<comment type="caution">
    <text evidence="2">The sequence shown here is derived from an EMBL/GenBank/DDBJ whole genome shotgun (WGS) entry which is preliminary data.</text>
</comment>
<reference evidence="2" key="1">
    <citation type="submission" date="2013-12" db="EMBL/GenBank/DDBJ databases">
        <title>A Varibaculum cambriense genome reconstructed from a premature infant gut community with otherwise low bacterial novelty that shifts toward anaerobic metabolism during the third week of life.</title>
        <authorList>
            <person name="Brown C.T."/>
            <person name="Sharon I."/>
            <person name="Thomas B.C."/>
            <person name="Castelle C.J."/>
            <person name="Morowitz M.J."/>
            <person name="Banfield J.F."/>
        </authorList>
    </citation>
    <scope>NUCLEOTIDE SEQUENCE</scope>
</reference>